<name>A0AAE9VNR7_9GAMM</name>
<dbReference type="Pfam" id="PF25202">
    <property type="entry name" value="DUF7834"/>
    <property type="match status" value="1"/>
</dbReference>
<evidence type="ECO:0000313" key="4">
    <source>
        <dbReference type="Proteomes" id="UP001212189"/>
    </source>
</evidence>
<feature type="domain" description="DUF7834" evidence="2">
    <location>
        <begin position="222"/>
        <end position="473"/>
    </location>
</feature>
<dbReference type="AlphaFoldDB" id="A0AAE9VNR7"/>
<proteinExistence type="predicted"/>
<reference evidence="3 4" key="1">
    <citation type="submission" date="2022-12" db="EMBL/GenBank/DDBJ databases">
        <title>Coexistence and Characterization of a Novel Tigecycline Resistance gene tet(X) variant and blaNDM-1 in a Pseudomonas caeni Isolate of Chicken Origin.</title>
        <authorList>
            <person name="Lu X."/>
            <person name="Zhang L."/>
            <person name="Li R."/>
            <person name="Wang Z."/>
        </authorList>
    </citation>
    <scope>NUCLEOTIDE SEQUENCE [LARGE SCALE GENOMIC DNA]</scope>
    <source>
        <strain evidence="3 4">CE14</strain>
    </source>
</reference>
<evidence type="ECO:0000313" key="3">
    <source>
        <dbReference type="EMBL" id="WBE24648.1"/>
    </source>
</evidence>
<dbReference type="Pfam" id="PF03235">
    <property type="entry name" value="GmrSD_N"/>
    <property type="match status" value="1"/>
</dbReference>
<dbReference type="RefSeq" id="WP_269817591.1">
    <property type="nucleotide sequence ID" value="NZ_CP114976.1"/>
</dbReference>
<dbReference type="Proteomes" id="UP001212189">
    <property type="component" value="Chromosome"/>
</dbReference>
<organism evidence="3 4">
    <name type="scientific">Denitrificimonas caeni</name>
    <dbReference type="NCBI Taxonomy" id="521720"/>
    <lineage>
        <taxon>Bacteria</taxon>
        <taxon>Pseudomonadati</taxon>
        <taxon>Pseudomonadota</taxon>
        <taxon>Gammaproteobacteria</taxon>
        <taxon>Pseudomonadales</taxon>
        <taxon>Pseudomonadaceae</taxon>
        <taxon>Denitrificimonas</taxon>
    </lineage>
</organism>
<dbReference type="PANTHER" id="PTHR35149:SF2">
    <property type="entry name" value="DUF262 DOMAIN-CONTAINING PROTEIN"/>
    <property type="match status" value="1"/>
</dbReference>
<gene>
    <name evidence="3" type="ORF">O6P33_09760</name>
</gene>
<evidence type="ECO:0000259" key="2">
    <source>
        <dbReference type="Pfam" id="PF25202"/>
    </source>
</evidence>
<dbReference type="EMBL" id="CP114976">
    <property type="protein sequence ID" value="WBE24648.1"/>
    <property type="molecule type" value="Genomic_DNA"/>
</dbReference>
<accession>A0AAE9VNR7</accession>
<keyword evidence="4" id="KW-1185">Reference proteome</keyword>
<feature type="domain" description="GmrSD restriction endonucleases N-terminal" evidence="1">
    <location>
        <begin position="29"/>
        <end position="210"/>
    </location>
</feature>
<dbReference type="KEGG" id="dce:O6P33_09760"/>
<dbReference type="InterPro" id="IPR057156">
    <property type="entry name" value="DUF7834"/>
</dbReference>
<sequence>MTTHRSGISTENKTRILKVGEFLSSKQYTNEKQLIIPVYQRPYRWQQSHITALLNDLYYQCARLGHRLEKIFNPDDAYRLGTVVLHQEKEADKTQLALVDGQQRTLTLLLIIHAAKQSERFKKQLNDFAAVTIHLSDCSETQKKLSQNLELIKRHVNSPEFTPEVLDFLLNHCEVVQVTLGDLSEAFQFFDSQNARGLDLSPHDLLKAFHLREFPASENDLKQSVVEYWEQQKTEELKGLFAAYLYPIRQWSKDQQATFFSKTEANVFKGVNLNTANYPFQQSLKTVHITVDGYNEHSHRCLDQHTMPYPFQLTQTLINGRRFFEWVAHYQTLIQPLLHDTEVGTQSWLHAALGASAKELSQPVADNTGWHTALEIMQVLNTYNRYARRRRGDQYVRRLFNALLLCYYDRFGSHELSRAVEYIFIWAYSLRLKQQSVYLESLEKHIRENNLFMRLQLALSPVDFLSNPLPQLVGRVASNVEQIEAVFTSLGYYTAALSDKEGQDDE</sequence>
<dbReference type="PANTHER" id="PTHR35149">
    <property type="entry name" value="SLL5132 PROTEIN"/>
    <property type="match status" value="1"/>
</dbReference>
<evidence type="ECO:0000259" key="1">
    <source>
        <dbReference type="Pfam" id="PF03235"/>
    </source>
</evidence>
<protein>
    <submittedName>
        <fullName evidence="3">DUF262 domain-containing protein</fullName>
    </submittedName>
</protein>
<dbReference type="InterPro" id="IPR004919">
    <property type="entry name" value="GmrSD_N"/>
</dbReference>